<comment type="similarity">
    <text evidence="1">Belongs to the pseudomonas-type ThrB family.</text>
</comment>
<dbReference type="InterPro" id="IPR002575">
    <property type="entry name" value="Aminoglycoside_PTrfase"/>
</dbReference>
<comment type="caution">
    <text evidence="3">The sequence shown here is derived from an EMBL/GenBank/DDBJ whole genome shotgun (WGS) entry which is preliminary data.</text>
</comment>
<dbReference type="Gene3D" id="3.30.200.20">
    <property type="entry name" value="Phosphorylase Kinase, domain 1"/>
    <property type="match status" value="1"/>
</dbReference>
<gene>
    <name evidence="3" type="ORF">MBJ925_LOCUS34311</name>
</gene>
<dbReference type="InterPro" id="IPR050249">
    <property type="entry name" value="Pseudomonas-type_ThrB"/>
</dbReference>
<evidence type="ECO:0000256" key="1">
    <source>
        <dbReference type="ARBA" id="ARBA00038240"/>
    </source>
</evidence>
<dbReference type="PANTHER" id="PTHR21064:SF6">
    <property type="entry name" value="AMINOGLYCOSIDE PHOSPHOTRANSFERASE DOMAIN-CONTAINING PROTEIN"/>
    <property type="match status" value="1"/>
</dbReference>
<dbReference type="AlphaFoldDB" id="A0A816YYV3"/>
<protein>
    <recommendedName>
        <fullName evidence="2">Aminoglycoside phosphotransferase domain-containing protein</fullName>
    </recommendedName>
</protein>
<reference evidence="3" key="1">
    <citation type="submission" date="2021-02" db="EMBL/GenBank/DDBJ databases">
        <authorList>
            <person name="Nowell W R."/>
        </authorList>
    </citation>
    <scope>NUCLEOTIDE SEQUENCE</scope>
</reference>
<proteinExistence type="inferred from homology"/>
<evidence type="ECO:0000313" key="4">
    <source>
        <dbReference type="Proteomes" id="UP000663824"/>
    </source>
</evidence>
<organism evidence="3 4">
    <name type="scientific">Rotaria magnacalcarata</name>
    <dbReference type="NCBI Taxonomy" id="392030"/>
    <lineage>
        <taxon>Eukaryota</taxon>
        <taxon>Metazoa</taxon>
        <taxon>Spiralia</taxon>
        <taxon>Gnathifera</taxon>
        <taxon>Rotifera</taxon>
        <taxon>Eurotatoria</taxon>
        <taxon>Bdelloidea</taxon>
        <taxon>Philodinida</taxon>
        <taxon>Philodinidae</taxon>
        <taxon>Rotaria</taxon>
    </lineage>
</organism>
<feature type="domain" description="Aminoglycoside phosphotransferase" evidence="2">
    <location>
        <begin position="24"/>
        <end position="275"/>
    </location>
</feature>
<dbReference type="Pfam" id="PF01636">
    <property type="entry name" value="APH"/>
    <property type="match status" value="1"/>
</dbReference>
<evidence type="ECO:0000259" key="2">
    <source>
        <dbReference type="Pfam" id="PF01636"/>
    </source>
</evidence>
<name>A0A816YYV3_9BILA</name>
<dbReference type="Gene3D" id="3.90.1200.10">
    <property type="match status" value="1"/>
</dbReference>
<dbReference type="Proteomes" id="UP000663824">
    <property type="component" value="Unassembled WGS sequence"/>
</dbReference>
<dbReference type="InterPro" id="IPR011009">
    <property type="entry name" value="Kinase-like_dom_sf"/>
</dbReference>
<dbReference type="PANTHER" id="PTHR21064">
    <property type="entry name" value="AMINOGLYCOSIDE PHOSPHOTRANSFERASE DOMAIN-CONTAINING PROTEIN-RELATED"/>
    <property type="match status" value="1"/>
</dbReference>
<evidence type="ECO:0000313" key="3">
    <source>
        <dbReference type="EMBL" id="CAF2180163.1"/>
    </source>
</evidence>
<dbReference type="EMBL" id="CAJNRE010018821">
    <property type="protein sequence ID" value="CAF2180163.1"/>
    <property type="molecule type" value="Genomic_DNA"/>
</dbReference>
<sequence>MITEEELASILNKYLFGELTSSSLERITDGWSNLTAKFHIKSNEKYYIFREYLPSLQRSITVEDIQIELDFVSYLFKHYHLPVVPVIDPPGTFLNNHGHYCAIFPFIDGIKHINTPDNPLRQLWQTIEISRFLGRLHSIDKQNFSFPFNRRTINIVDTKYQLVNCCYEFENDDPHLYKRIRRILEEYTHVIPLIEDEREKIIFEENFEKNLPKGFIHVDIHDENVLFCPNQNKIAAVLDFDDMSFGPFLIDIAMTLCFWCSCGSKFNTDYAKTFLIEYQKARNMPLTNDEWNLLELYCYMTMFHQILFAIQSRDSGRMISETINELILPIEQISQDKLFLKLREDLR</sequence>
<dbReference type="SUPFAM" id="SSF56112">
    <property type="entry name" value="Protein kinase-like (PK-like)"/>
    <property type="match status" value="1"/>
</dbReference>
<accession>A0A816YYV3</accession>
<dbReference type="GO" id="GO:0019202">
    <property type="term" value="F:amino acid kinase activity"/>
    <property type="evidence" value="ECO:0007669"/>
    <property type="project" value="TreeGrafter"/>
</dbReference>